<feature type="transmembrane region" description="Helical" evidence="1">
    <location>
        <begin position="101"/>
        <end position="119"/>
    </location>
</feature>
<dbReference type="Pfam" id="PF00197">
    <property type="entry name" value="Kunitz_legume"/>
    <property type="match status" value="1"/>
</dbReference>
<reference evidence="2" key="1">
    <citation type="journal article" date="2019" name="Database">
        <title>The radish genome database (RadishGD): an integrated information resource for radish genomics.</title>
        <authorList>
            <person name="Yu H.J."/>
            <person name="Baek S."/>
            <person name="Lee Y.J."/>
            <person name="Cho A."/>
            <person name="Mun J.H."/>
        </authorList>
    </citation>
    <scope>NUCLEOTIDE SEQUENCE [LARGE SCALE GENOMIC DNA]</scope>
    <source>
        <strain evidence="2">cv. WK10039</strain>
    </source>
</reference>
<protein>
    <submittedName>
        <fullName evidence="3">Kunitz trypsin inhibitor 2-like</fullName>
    </submittedName>
</protein>
<dbReference type="GeneID" id="108827287"/>
<dbReference type="Proteomes" id="UP000504610">
    <property type="component" value="Chromosome 9"/>
</dbReference>
<dbReference type="InterPro" id="IPR002160">
    <property type="entry name" value="Prot_inh_Kunz-lg"/>
</dbReference>
<dbReference type="SUPFAM" id="SSF50386">
    <property type="entry name" value="STI-like"/>
    <property type="match status" value="1"/>
</dbReference>
<evidence type="ECO:0000313" key="2">
    <source>
        <dbReference type="Proteomes" id="UP000504610"/>
    </source>
</evidence>
<dbReference type="GO" id="GO:0004866">
    <property type="term" value="F:endopeptidase inhibitor activity"/>
    <property type="evidence" value="ECO:0007669"/>
    <property type="project" value="InterPro"/>
</dbReference>
<dbReference type="RefSeq" id="XP_056850282.1">
    <property type="nucleotide sequence ID" value="XM_056994302.1"/>
</dbReference>
<keyword evidence="2" id="KW-1185">Reference proteome</keyword>
<keyword evidence="1" id="KW-0812">Transmembrane</keyword>
<dbReference type="InterPro" id="IPR011065">
    <property type="entry name" value="Kunitz_inhibitor_STI-like_sf"/>
</dbReference>
<organism evidence="2 3">
    <name type="scientific">Raphanus sativus</name>
    <name type="common">Radish</name>
    <name type="synonym">Raphanus raphanistrum var. sativus</name>
    <dbReference type="NCBI Taxonomy" id="3726"/>
    <lineage>
        <taxon>Eukaryota</taxon>
        <taxon>Viridiplantae</taxon>
        <taxon>Streptophyta</taxon>
        <taxon>Embryophyta</taxon>
        <taxon>Tracheophyta</taxon>
        <taxon>Spermatophyta</taxon>
        <taxon>Magnoliopsida</taxon>
        <taxon>eudicotyledons</taxon>
        <taxon>Gunneridae</taxon>
        <taxon>Pentapetalae</taxon>
        <taxon>rosids</taxon>
        <taxon>malvids</taxon>
        <taxon>Brassicales</taxon>
        <taxon>Brassicaceae</taxon>
        <taxon>Brassiceae</taxon>
        <taxon>Raphanus</taxon>
    </lineage>
</organism>
<name>A0A9W3CFJ9_RAPSA</name>
<gene>
    <name evidence="3" type="primary">LOC108827287</name>
</gene>
<dbReference type="KEGG" id="rsz:108827287"/>
<keyword evidence="1" id="KW-0472">Membrane</keyword>
<dbReference type="AlphaFoldDB" id="A0A9W3CFJ9"/>
<proteinExistence type="predicted"/>
<reference evidence="3" key="2">
    <citation type="submission" date="2025-08" db="UniProtKB">
        <authorList>
            <consortium name="RefSeq"/>
        </authorList>
    </citation>
    <scope>IDENTIFICATION</scope>
    <source>
        <tissue evidence="3">Leaf</tissue>
    </source>
</reference>
<dbReference type="Gene3D" id="2.80.10.50">
    <property type="match status" value="1"/>
</dbReference>
<dbReference type="SMART" id="SM00452">
    <property type="entry name" value="STI"/>
    <property type="match status" value="1"/>
</dbReference>
<evidence type="ECO:0000256" key="1">
    <source>
        <dbReference type="SAM" id="Phobius"/>
    </source>
</evidence>
<accession>A0A9W3CFJ9</accession>
<dbReference type="OrthoDB" id="1054558at2759"/>
<sequence length="121" mass="13140">MCSTPGLDTSADINIEFRSEIWPACTEFSKLWAVDSSSASKEPAVIVGGELKSPNSAFKIEKAAEAHTYKLTTSYGTVGTTPGPWFGAPKLLVTNDGDKTLFVKFVRLIMMLLLLLLVLRS</sequence>
<keyword evidence="1" id="KW-1133">Transmembrane helix</keyword>
<evidence type="ECO:0000313" key="3">
    <source>
        <dbReference type="RefSeq" id="XP_056850282.1"/>
    </source>
</evidence>